<dbReference type="GO" id="GO:0006260">
    <property type="term" value="P:DNA replication"/>
    <property type="evidence" value="ECO:0007669"/>
    <property type="project" value="InterPro"/>
</dbReference>
<dbReference type="GO" id="GO:0008270">
    <property type="term" value="F:zinc ion binding"/>
    <property type="evidence" value="ECO:0007669"/>
    <property type="project" value="InterPro"/>
</dbReference>
<dbReference type="EMBL" id="CADCWK010000154">
    <property type="protein sequence ID" value="CAA9559009.1"/>
    <property type="molecule type" value="Genomic_DNA"/>
</dbReference>
<name>A0A6J4UUR2_9BACT</name>
<reference evidence="2" key="1">
    <citation type="submission" date="2020-02" db="EMBL/GenBank/DDBJ databases">
        <authorList>
            <person name="Meier V. D."/>
        </authorList>
    </citation>
    <scope>NUCLEOTIDE SEQUENCE</scope>
    <source>
        <strain evidence="2">AVDCRST_MAG33</strain>
    </source>
</reference>
<dbReference type="Gene3D" id="3.90.580.10">
    <property type="entry name" value="Zinc finger, CHC2-type domain"/>
    <property type="match status" value="1"/>
</dbReference>
<evidence type="ECO:0000256" key="1">
    <source>
        <dbReference type="SAM" id="MobiDB-lite"/>
    </source>
</evidence>
<feature type="region of interest" description="Disordered" evidence="1">
    <location>
        <begin position="739"/>
        <end position="775"/>
    </location>
</feature>
<dbReference type="Gene3D" id="3.40.1360.10">
    <property type="match status" value="1"/>
</dbReference>
<accession>A0A6J4UUR2</accession>
<feature type="region of interest" description="Disordered" evidence="1">
    <location>
        <begin position="90"/>
        <end position="122"/>
    </location>
</feature>
<dbReference type="InterPro" id="IPR036977">
    <property type="entry name" value="DNA_primase_Znf_CHC2"/>
</dbReference>
<proteinExistence type="predicted"/>
<gene>
    <name evidence="2" type="ORF">AVDCRST_MAG33-1514</name>
</gene>
<feature type="compositionally biased region" description="Pro residues" evidence="1">
    <location>
        <begin position="95"/>
        <end position="115"/>
    </location>
</feature>
<dbReference type="InterPro" id="IPR025048">
    <property type="entry name" value="DUF3987"/>
</dbReference>
<dbReference type="AlphaFoldDB" id="A0A6J4UUR2"/>
<protein>
    <recommendedName>
        <fullName evidence="3">Zinc finger CHC2-type domain-containing protein</fullName>
    </recommendedName>
</protein>
<sequence>MTVMPDGPRGTPIDPALIADLTHACEDREGRPISGGRELRFRCPVHAPDAQPSARWNPERAVWRCDACEAGGGAIALADLLGIRTSRSARWDWPTGPPPARPPIGPVRPGRPTPTPELTRPTGTDHIVAVYPYGDGRRVVRLNPKSFRPQHLVDGQWRNGRPDAASWPLYRQDELPADLTATVHVTEGEKDADTLVGLGWCAVSPGSSATPWQDSWTEALASRPVVIHADNDSPGRKRADTIAGRLHGRATSVRIADYDDLPPGGDVSDFLAANDAEALKARIDALTVAQPAASTVPHFPVDVFPPGVREFIERASASLSVPPEMIAAPLLSMTGAVIGNRLRLSLKGGFEVLPTLWVAVVAPPGSAKTPALGFARTGLESLQRRAHERFQMEHADWESRHATWKSSKSDDRGDEPRKPEMRHYWTANATTEALADRLTHAHGIALVADELTGWIRSMDQYRGGKGADRQTFLSLWSGSNIKIDRQSRPPTLINFPAVSVCGGIQDDMIATLHDERERRDGLIERIMFVRPEAEPAFWTEDEVPAYLTAEIERVFGEIDRIPPMDKVPVSIHLAADARTVWSAWYNSNTEATRSLSGLAQGFSSKWPVHTARLALVLHILWAASEGTDHRLLLTRDRLEDAIELSEWFRAHLDRVLPLLKATGSSQPRGLATRIVRHLRRAEGAWVTRSTLYNALRNVSGEQLSQVLTTMERDGLIEQSAGAAVTKPVQRWRLVSTDDPYYSDYPKEQDDLGPDQRPGTVDEPDYPNSTNVSQSVDAARRVIPHRTECVTCGGPLEPGQRARCASCVAAAHRDREVSQ</sequence>
<dbReference type="CDD" id="cd01029">
    <property type="entry name" value="TOPRIM_primases"/>
    <property type="match status" value="1"/>
</dbReference>
<dbReference type="Pfam" id="PF13148">
    <property type="entry name" value="DUF3987"/>
    <property type="match status" value="1"/>
</dbReference>
<organism evidence="2">
    <name type="scientific">uncultured Thermomicrobiales bacterium</name>
    <dbReference type="NCBI Taxonomy" id="1645740"/>
    <lineage>
        <taxon>Bacteria</taxon>
        <taxon>Pseudomonadati</taxon>
        <taxon>Thermomicrobiota</taxon>
        <taxon>Thermomicrobia</taxon>
        <taxon>Thermomicrobiales</taxon>
        <taxon>environmental samples</taxon>
    </lineage>
</organism>
<dbReference type="SUPFAM" id="SSF57783">
    <property type="entry name" value="Zinc beta-ribbon"/>
    <property type="match status" value="1"/>
</dbReference>
<dbReference type="GO" id="GO:0003677">
    <property type="term" value="F:DNA binding"/>
    <property type="evidence" value="ECO:0007669"/>
    <property type="project" value="InterPro"/>
</dbReference>
<dbReference type="InterPro" id="IPR034154">
    <property type="entry name" value="TOPRIM_DnaG/twinkle"/>
</dbReference>
<evidence type="ECO:0000313" key="2">
    <source>
        <dbReference type="EMBL" id="CAA9559009.1"/>
    </source>
</evidence>
<evidence type="ECO:0008006" key="3">
    <source>
        <dbReference type="Google" id="ProtNLM"/>
    </source>
</evidence>
<feature type="compositionally biased region" description="Polar residues" evidence="1">
    <location>
        <begin position="766"/>
        <end position="775"/>
    </location>
</feature>